<reference evidence="1 2" key="1">
    <citation type="submission" date="2016-10" db="EMBL/GenBank/DDBJ databases">
        <authorList>
            <person name="de Groot N.N."/>
        </authorList>
    </citation>
    <scope>NUCLEOTIDE SEQUENCE [LARGE SCALE GENOMIC DNA]</scope>
    <source>
        <strain evidence="1 2">CGMCC 4.2022</strain>
    </source>
</reference>
<dbReference type="OrthoDB" id="2648199at2"/>
<keyword evidence="2" id="KW-1185">Reference proteome</keyword>
<organism evidence="1 2">
    <name type="scientific">Actinacidiphila guanduensis</name>
    <dbReference type="NCBI Taxonomy" id="310781"/>
    <lineage>
        <taxon>Bacteria</taxon>
        <taxon>Bacillati</taxon>
        <taxon>Actinomycetota</taxon>
        <taxon>Actinomycetes</taxon>
        <taxon>Kitasatosporales</taxon>
        <taxon>Streptomycetaceae</taxon>
        <taxon>Actinacidiphila</taxon>
    </lineage>
</organism>
<sequence length="92" mass="10220">MADRAAWLRVLSQVVDRKGDVGLIPCPECGQNRLEIRYIVKLETRIGYVLLWCGACLHGISVSRVRAPEGAPTWSIEDPASVEGVPDFARRE</sequence>
<gene>
    <name evidence="1" type="ORF">SAMN05216259_114162</name>
</gene>
<dbReference type="AlphaFoldDB" id="A0A1H0NRM7"/>
<accession>A0A1H0NRM7</accession>
<protein>
    <submittedName>
        <fullName evidence="1">Uncharacterized protein</fullName>
    </submittedName>
</protein>
<dbReference type="RefSeq" id="WP_143031766.1">
    <property type="nucleotide sequence ID" value="NZ_FNIE01000014.1"/>
</dbReference>
<evidence type="ECO:0000313" key="1">
    <source>
        <dbReference type="EMBL" id="SDO95281.1"/>
    </source>
</evidence>
<evidence type="ECO:0000313" key="2">
    <source>
        <dbReference type="Proteomes" id="UP000199341"/>
    </source>
</evidence>
<dbReference type="STRING" id="310781.SAMN05216259_114162"/>
<proteinExistence type="predicted"/>
<dbReference type="EMBL" id="FNIE01000014">
    <property type="protein sequence ID" value="SDO95281.1"/>
    <property type="molecule type" value="Genomic_DNA"/>
</dbReference>
<dbReference type="Proteomes" id="UP000199341">
    <property type="component" value="Unassembled WGS sequence"/>
</dbReference>
<name>A0A1H0NRM7_9ACTN</name>